<organism evidence="1 2">
    <name type="scientific">Trichinella pseudospiralis</name>
    <name type="common">Parasitic roundworm</name>
    <dbReference type="NCBI Taxonomy" id="6337"/>
    <lineage>
        <taxon>Eukaryota</taxon>
        <taxon>Metazoa</taxon>
        <taxon>Ecdysozoa</taxon>
        <taxon>Nematoda</taxon>
        <taxon>Enoplea</taxon>
        <taxon>Dorylaimia</taxon>
        <taxon>Trichinellida</taxon>
        <taxon>Trichinellidae</taxon>
        <taxon>Trichinella</taxon>
    </lineage>
</organism>
<dbReference type="OrthoDB" id="5911979at2759"/>
<keyword evidence="2" id="KW-1185">Reference proteome</keyword>
<comment type="caution">
    <text evidence="1">The sequence shown here is derived from an EMBL/GenBank/DDBJ whole genome shotgun (WGS) entry which is preliminary data.</text>
</comment>
<name>A0A0V1FAE2_TRIPS</name>
<dbReference type="Proteomes" id="UP000054995">
    <property type="component" value="Unassembled WGS sequence"/>
</dbReference>
<dbReference type="EMBL" id="JYDT01000156">
    <property type="protein sequence ID" value="KRY82952.1"/>
    <property type="molecule type" value="Genomic_DNA"/>
</dbReference>
<gene>
    <name evidence="1" type="ORF">T4D_10252</name>
</gene>
<evidence type="ECO:0000313" key="1">
    <source>
        <dbReference type="EMBL" id="KRY82952.1"/>
    </source>
</evidence>
<sequence>MEATIHSSLLVANNCEQNFPRFALRLSQSASVMLDGFLHGRIKCIFMNKEFNNSPLQASTLPRIVGLELNQPQAPLFCKNISLINEPSEQTANRQSQGRIAWRMRTKALLLAWALCPLCIAIAEPTAIIGCNFGDHEECDELCKRANWLYGHCRHLDQSSLKCQCYPYKLPQDGAVCTRELHDACDEKCIAGGEPAGGYCYPHTNGVNDPSLPRCSCFHRTKDSSS</sequence>
<protein>
    <submittedName>
        <fullName evidence="1">Uncharacterized protein</fullName>
    </submittedName>
</protein>
<proteinExistence type="predicted"/>
<evidence type="ECO:0000313" key="2">
    <source>
        <dbReference type="Proteomes" id="UP000054995"/>
    </source>
</evidence>
<dbReference type="AlphaFoldDB" id="A0A0V1FAE2"/>
<reference evidence="1 2" key="1">
    <citation type="submission" date="2015-01" db="EMBL/GenBank/DDBJ databases">
        <title>Evolution of Trichinella species and genotypes.</title>
        <authorList>
            <person name="Korhonen P.K."/>
            <person name="Edoardo P."/>
            <person name="Giuseppe L.R."/>
            <person name="Gasser R.B."/>
        </authorList>
    </citation>
    <scope>NUCLEOTIDE SEQUENCE [LARGE SCALE GENOMIC DNA]</scope>
    <source>
        <strain evidence="1">ISS470</strain>
    </source>
</reference>
<accession>A0A0V1FAE2</accession>